<keyword evidence="19" id="KW-1185">Reference proteome</keyword>
<feature type="domain" description="PAS" evidence="15">
    <location>
        <begin position="557"/>
        <end position="627"/>
    </location>
</feature>
<dbReference type="CDD" id="cd00130">
    <property type="entry name" value="PAS"/>
    <property type="match status" value="1"/>
</dbReference>
<evidence type="ECO:0000259" key="16">
    <source>
        <dbReference type="PROSITE" id="PS50113"/>
    </source>
</evidence>
<dbReference type="InterPro" id="IPR042240">
    <property type="entry name" value="CHASE_sf"/>
</dbReference>
<feature type="transmembrane region" description="Helical" evidence="12">
    <location>
        <begin position="121"/>
        <end position="144"/>
    </location>
</feature>
<evidence type="ECO:0000256" key="5">
    <source>
        <dbReference type="ARBA" id="ARBA00022553"/>
    </source>
</evidence>
<dbReference type="EMBL" id="JABWMJ010000006">
    <property type="protein sequence ID" value="NUZ07028.1"/>
    <property type="molecule type" value="Genomic_DNA"/>
</dbReference>
<comment type="catalytic activity">
    <reaction evidence="1">
        <text>ATP + protein L-histidine = ADP + protein N-phospho-L-histidine.</text>
        <dbReference type="EC" id="2.7.13.3"/>
    </reaction>
</comment>
<evidence type="ECO:0000256" key="3">
    <source>
        <dbReference type="ARBA" id="ARBA00012438"/>
    </source>
</evidence>
<dbReference type="Gene3D" id="3.30.450.350">
    <property type="entry name" value="CHASE domain"/>
    <property type="match status" value="1"/>
</dbReference>
<dbReference type="RefSeq" id="WP_176069865.1">
    <property type="nucleotide sequence ID" value="NZ_JABWMJ010000006.1"/>
</dbReference>
<evidence type="ECO:0000256" key="2">
    <source>
        <dbReference type="ARBA" id="ARBA00004651"/>
    </source>
</evidence>
<dbReference type="EC" id="2.7.13.3" evidence="3"/>
<dbReference type="GO" id="GO:0005886">
    <property type="term" value="C:plasma membrane"/>
    <property type="evidence" value="ECO:0007669"/>
    <property type="project" value="UniProtKB-SubCell"/>
</dbReference>
<dbReference type="InterPro" id="IPR013655">
    <property type="entry name" value="PAS_fold_3"/>
</dbReference>
<feature type="domain" description="Histidine kinase" evidence="13">
    <location>
        <begin position="700"/>
        <end position="918"/>
    </location>
</feature>
<dbReference type="SUPFAM" id="SSF55874">
    <property type="entry name" value="ATPase domain of HSP90 chaperone/DNA topoisomerase II/histidine kinase"/>
    <property type="match status" value="1"/>
</dbReference>
<keyword evidence="8" id="KW-0418">Kinase</keyword>
<dbReference type="InterPro" id="IPR001789">
    <property type="entry name" value="Sig_transdc_resp-reg_receiver"/>
</dbReference>
<feature type="domain" description="PAC" evidence="16">
    <location>
        <begin position="631"/>
        <end position="683"/>
    </location>
</feature>
<dbReference type="SMART" id="SM00387">
    <property type="entry name" value="HATPase_c"/>
    <property type="match status" value="1"/>
</dbReference>
<dbReference type="InterPro" id="IPR003594">
    <property type="entry name" value="HATPase_dom"/>
</dbReference>
<name>A0A7Y6NPM3_9BURK</name>
<dbReference type="SUPFAM" id="SSF47384">
    <property type="entry name" value="Homodimeric domain of signal transducing histidine kinase"/>
    <property type="match status" value="1"/>
</dbReference>
<dbReference type="InterPro" id="IPR036097">
    <property type="entry name" value="HisK_dim/P_sf"/>
</dbReference>
<evidence type="ECO:0000256" key="4">
    <source>
        <dbReference type="ARBA" id="ARBA00022475"/>
    </source>
</evidence>
<dbReference type="InterPro" id="IPR035965">
    <property type="entry name" value="PAS-like_dom_sf"/>
</dbReference>
<evidence type="ECO:0000259" key="13">
    <source>
        <dbReference type="PROSITE" id="PS50109"/>
    </source>
</evidence>
<reference evidence="18 19" key="1">
    <citation type="submission" date="2020-06" db="EMBL/GenBank/DDBJ databases">
        <title>Schlegella sp. ID0723 isolated from air conditioner.</title>
        <authorList>
            <person name="Kim D.Y."/>
            <person name="Kim D.-U."/>
        </authorList>
    </citation>
    <scope>NUCLEOTIDE SEQUENCE [LARGE SCALE GENOMIC DNA]</scope>
    <source>
        <strain evidence="18 19">ID0723</strain>
    </source>
</reference>
<keyword evidence="6" id="KW-0808">Transferase</keyword>
<dbReference type="PROSITE" id="PS50113">
    <property type="entry name" value="PAC"/>
    <property type="match status" value="1"/>
</dbReference>
<feature type="domain" description="Response regulatory" evidence="14">
    <location>
        <begin position="941"/>
        <end position="1058"/>
    </location>
</feature>
<dbReference type="SMART" id="SM00448">
    <property type="entry name" value="REC"/>
    <property type="match status" value="1"/>
</dbReference>
<dbReference type="GO" id="GO:0009927">
    <property type="term" value="F:histidine phosphotransfer kinase activity"/>
    <property type="evidence" value="ECO:0007669"/>
    <property type="project" value="TreeGrafter"/>
</dbReference>
<gene>
    <name evidence="18" type="ORF">HQN59_14780</name>
</gene>
<dbReference type="NCBIfam" id="TIGR00229">
    <property type="entry name" value="sensory_box"/>
    <property type="match status" value="1"/>
</dbReference>
<dbReference type="GO" id="GO:0000155">
    <property type="term" value="F:phosphorelay sensor kinase activity"/>
    <property type="evidence" value="ECO:0007669"/>
    <property type="project" value="InterPro"/>
</dbReference>
<dbReference type="InterPro" id="IPR036890">
    <property type="entry name" value="HATPase_C_sf"/>
</dbReference>
<dbReference type="Gene3D" id="1.10.287.130">
    <property type="match status" value="1"/>
</dbReference>
<dbReference type="SMART" id="SM00388">
    <property type="entry name" value="HisKA"/>
    <property type="match status" value="1"/>
</dbReference>
<dbReference type="Pfam" id="PF00072">
    <property type="entry name" value="Response_reg"/>
    <property type="match status" value="1"/>
</dbReference>
<evidence type="ECO:0000256" key="8">
    <source>
        <dbReference type="ARBA" id="ARBA00022777"/>
    </source>
</evidence>
<dbReference type="Proteomes" id="UP000529637">
    <property type="component" value="Unassembled WGS sequence"/>
</dbReference>
<dbReference type="InterPro" id="IPR003661">
    <property type="entry name" value="HisK_dim/P_dom"/>
</dbReference>
<evidence type="ECO:0000256" key="7">
    <source>
        <dbReference type="ARBA" id="ARBA00022692"/>
    </source>
</evidence>
<dbReference type="InterPro" id="IPR004358">
    <property type="entry name" value="Sig_transdc_His_kin-like_C"/>
</dbReference>
<keyword evidence="4" id="KW-1003">Cell membrane</keyword>
<dbReference type="PROSITE" id="PS50839">
    <property type="entry name" value="CHASE"/>
    <property type="match status" value="1"/>
</dbReference>
<dbReference type="InterPro" id="IPR005467">
    <property type="entry name" value="His_kinase_dom"/>
</dbReference>
<dbReference type="SMART" id="SM00086">
    <property type="entry name" value="PAC"/>
    <property type="match status" value="1"/>
</dbReference>
<comment type="subcellular location">
    <subcellularLocation>
        <location evidence="2">Cell membrane</location>
        <topology evidence="2">Multi-pass membrane protein</topology>
    </subcellularLocation>
</comment>
<accession>A0A7Y6NPM3</accession>
<evidence type="ECO:0000256" key="1">
    <source>
        <dbReference type="ARBA" id="ARBA00000085"/>
    </source>
</evidence>
<comment type="caution">
    <text evidence="18">The sequence shown here is derived from an EMBL/GenBank/DDBJ whole genome shotgun (WGS) entry which is preliminary data.</text>
</comment>
<keyword evidence="7 12" id="KW-0812">Transmembrane</keyword>
<dbReference type="PANTHER" id="PTHR43047:SF72">
    <property type="entry name" value="OSMOSENSING HISTIDINE PROTEIN KINASE SLN1"/>
    <property type="match status" value="1"/>
</dbReference>
<dbReference type="PROSITE" id="PS50110">
    <property type="entry name" value="RESPONSE_REGULATORY"/>
    <property type="match status" value="1"/>
</dbReference>
<sequence>MPYERRRWRLATVVATAAYLVAGVLALELALPPGHASPLFPAAGIGLACVLVYGPRMLVAVFVAAALVNGARHDAVDSVHALLPLAAAVGATLQTACVAALIRRWVSQPLTLTAPSDVGRFFLACTVGSWISALFATSALAATGTLRGSELLLNGGVWWAGDLAGLLIATPITLTLIGRPRGEWASRRLSVGLTLTLVTASLALAVIQVGRWNAERFERGFEHDVNSAALVLRTRLQEPLHALESLQSVVNVSTALSEHAVELASRNWLRGGVLGAMGWAERVPGDEVATFEARARGEGNAGLRVYDRFADASLLSAGNAPARIPPVAQRSNGDMLPVRYAEPRGTRPQLLGLNVLSVKPAGDAVEAAIRSGMPIASAGFQLRSRRPGEQRVGVAVVQAVYAGNPTNEAEREDAFRGVAFVAVPVDTQLASIANELPPYLRVCVVDADAEGTPRRLAGPPGCETTPSATSRVKPLRFADRNWELHVSARPGALPVGFDRSAWAAALVGLVSATMLGASLLTVTGRARRIESAVSERTAALVNEVAERKVAEAALRESEQRFRNIVDNVPIGVVYSDLPGRVIQANPRFCEMTGYSEAELLGLEPHDYTHPEDIAEDVELTSRLVLGEIPMYRRQKRFVAKDGSLVWARTTVTLLRDALGQPWRIVGVVEDITEHLRLQEAERAREAAEASNRAKSDFLSRMSHELRTPLNAMLGFAQLLELDQRTPLAPGQRPWVAQIQSAGWHLLEMINDVLDLSRIESGNLRLKIVALEVEDLVASSVAMVSGDAEKRGIAITREFDPGRSRLLGDATRVKQILTNLLSNAVKYNVDGGRIHVAGRGAGGMVEVAISDSGLGMTPAQVGELFQPFNRLGREKTALQGTGIGLVISQRLAELMGGSIRAASAPGEGSSFVLALPGAAQSLLADSLEDALASASAEYHRRVVHYIEDNETNVEVMRGVLAQRPQIDMTVSTTGREGLAVVRATRPDLILLDMHLPDANGLDLLRELRADPATSTVPVVVVSADALTQQIADALAAGAAHYLTKPVNVGELLGVVDELLGAMETTFH</sequence>
<dbReference type="PRINTS" id="PR00344">
    <property type="entry name" value="BCTRLSENSOR"/>
</dbReference>
<dbReference type="SUPFAM" id="SSF55785">
    <property type="entry name" value="PYP-like sensor domain (PAS domain)"/>
    <property type="match status" value="1"/>
</dbReference>
<keyword evidence="5 11" id="KW-0597">Phosphoprotein</keyword>
<feature type="transmembrane region" description="Helical" evidence="12">
    <location>
        <begin position="189"/>
        <end position="209"/>
    </location>
</feature>
<feature type="modified residue" description="4-aspartylphosphate" evidence="11">
    <location>
        <position position="991"/>
    </location>
</feature>
<dbReference type="Gene3D" id="3.40.50.2300">
    <property type="match status" value="1"/>
</dbReference>
<evidence type="ECO:0000256" key="10">
    <source>
        <dbReference type="ARBA" id="ARBA00023136"/>
    </source>
</evidence>
<dbReference type="AlphaFoldDB" id="A0A7Y6NPM3"/>
<dbReference type="Pfam" id="PF03924">
    <property type="entry name" value="CHASE"/>
    <property type="match status" value="1"/>
</dbReference>
<evidence type="ECO:0000259" key="17">
    <source>
        <dbReference type="PROSITE" id="PS50839"/>
    </source>
</evidence>
<dbReference type="InterPro" id="IPR011006">
    <property type="entry name" value="CheY-like_superfamily"/>
</dbReference>
<dbReference type="PROSITE" id="PS50109">
    <property type="entry name" value="HIS_KIN"/>
    <property type="match status" value="1"/>
</dbReference>
<evidence type="ECO:0000259" key="14">
    <source>
        <dbReference type="PROSITE" id="PS50110"/>
    </source>
</evidence>
<keyword evidence="10 12" id="KW-0472">Membrane</keyword>
<dbReference type="PANTHER" id="PTHR43047">
    <property type="entry name" value="TWO-COMPONENT HISTIDINE PROTEIN KINASE"/>
    <property type="match status" value="1"/>
</dbReference>
<dbReference type="InterPro" id="IPR007895">
    <property type="entry name" value="MASE1"/>
</dbReference>
<dbReference type="SMART" id="SM01079">
    <property type="entry name" value="CHASE"/>
    <property type="match status" value="1"/>
</dbReference>
<evidence type="ECO:0000313" key="19">
    <source>
        <dbReference type="Proteomes" id="UP000529637"/>
    </source>
</evidence>
<proteinExistence type="predicted"/>
<evidence type="ECO:0000256" key="12">
    <source>
        <dbReference type="SAM" id="Phobius"/>
    </source>
</evidence>
<dbReference type="InterPro" id="IPR001610">
    <property type="entry name" value="PAC"/>
</dbReference>
<dbReference type="Gene3D" id="3.30.450.20">
    <property type="entry name" value="PAS domain"/>
    <property type="match status" value="1"/>
</dbReference>
<keyword evidence="9 12" id="KW-1133">Transmembrane helix</keyword>
<dbReference type="Gene3D" id="3.30.565.10">
    <property type="entry name" value="Histidine kinase-like ATPase, C-terminal domain"/>
    <property type="match status" value="1"/>
</dbReference>
<dbReference type="Pfam" id="PF00512">
    <property type="entry name" value="HisKA"/>
    <property type="match status" value="1"/>
</dbReference>
<feature type="domain" description="CHASE" evidence="17">
    <location>
        <begin position="276"/>
        <end position="436"/>
    </location>
</feature>
<dbReference type="InterPro" id="IPR000014">
    <property type="entry name" value="PAS"/>
</dbReference>
<evidence type="ECO:0000259" key="15">
    <source>
        <dbReference type="PROSITE" id="PS50112"/>
    </source>
</evidence>
<dbReference type="InterPro" id="IPR000700">
    <property type="entry name" value="PAS-assoc_C"/>
</dbReference>
<evidence type="ECO:0000256" key="6">
    <source>
        <dbReference type="ARBA" id="ARBA00022679"/>
    </source>
</evidence>
<evidence type="ECO:0000256" key="11">
    <source>
        <dbReference type="PROSITE-ProRule" id="PRU00169"/>
    </source>
</evidence>
<dbReference type="PROSITE" id="PS50112">
    <property type="entry name" value="PAS"/>
    <property type="match status" value="1"/>
</dbReference>
<dbReference type="CDD" id="cd00082">
    <property type="entry name" value="HisKA"/>
    <property type="match status" value="1"/>
</dbReference>
<feature type="transmembrane region" description="Helical" evidence="12">
    <location>
        <begin position="42"/>
        <end position="69"/>
    </location>
</feature>
<evidence type="ECO:0000313" key="18">
    <source>
        <dbReference type="EMBL" id="NUZ07028.1"/>
    </source>
</evidence>
<dbReference type="InterPro" id="IPR006189">
    <property type="entry name" value="CHASE_dom"/>
</dbReference>
<dbReference type="Pfam" id="PF05231">
    <property type="entry name" value="MASE1"/>
    <property type="match status" value="1"/>
</dbReference>
<feature type="transmembrane region" description="Helical" evidence="12">
    <location>
        <begin position="156"/>
        <end position="177"/>
    </location>
</feature>
<dbReference type="SUPFAM" id="SSF52172">
    <property type="entry name" value="CheY-like"/>
    <property type="match status" value="1"/>
</dbReference>
<dbReference type="SMART" id="SM00091">
    <property type="entry name" value="PAS"/>
    <property type="match status" value="1"/>
</dbReference>
<dbReference type="Pfam" id="PF02518">
    <property type="entry name" value="HATPase_c"/>
    <property type="match status" value="1"/>
</dbReference>
<evidence type="ECO:0000256" key="9">
    <source>
        <dbReference type="ARBA" id="ARBA00022989"/>
    </source>
</evidence>
<organism evidence="18 19">
    <name type="scientific">Piscinibacter koreensis</name>
    <dbReference type="NCBI Taxonomy" id="2742824"/>
    <lineage>
        <taxon>Bacteria</taxon>
        <taxon>Pseudomonadati</taxon>
        <taxon>Pseudomonadota</taxon>
        <taxon>Betaproteobacteria</taxon>
        <taxon>Burkholderiales</taxon>
        <taxon>Sphaerotilaceae</taxon>
        <taxon>Piscinibacter</taxon>
    </lineage>
</organism>
<dbReference type="Pfam" id="PF08447">
    <property type="entry name" value="PAS_3"/>
    <property type="match status" value="1"/>
</dbReference>
<protein>
    <recommendedName>
        <fullName evidence="3">histidine kinase</fullName>
        <ecNumber evidence="3">2.7.13.3</ecNumber>
    </recommendedName>
</protein>